<organism evidence="1">
    <name type="scientific">Chrysotila carterae</name>
    <name type="common">Marine alga</name>
    <name type="synonym">Syracosphaera carterae</name>
    <dbReference type="NCBI Taxonomy" id="13221"/>
    <lineage>
        <taxon>Eukaryota</taxon>
        <taxon>Haptista</taxon>
        <taxon>Haptophyta</taxon>
        <taxon>Prymnesiophyceae</taxon>
        <taxon>Isochrysidales</taxon>
        <taxon>Isochrysidaceae</taxon>
        <taxon>Chrysotila</taxon>
    </lineage>
</organism>
<reference evidence="1" key="1">
    <citation type="submission" date="2021-01" db="EMBL/GenBank/DDBJ databases">
        <authorList>
            <person name="Corre E."/>
            <person name="Pelletier E."/>
            <person name="Niang G."/>
            <person name="Scheremetjew M."/>
            <person name="Finn R."/>
            <person name="Kale V."/>
            <person name="Holt S."/>
            <person name="Cochrane G."/>
            <person name="Meng A."/>
            <person name="Brown T."/>
            <person name="Cohen L."/>
        </authorList>
    </citation>
    <scope>NUCLEOTIDE SEQUENCE</scope>
    <source>
        <strain evidence="1">CCMP645</strain>
    </source>
</reference>
<evidence type="ECO:0000313" key="1">
    <source>
        <dbReference type="EMBL" id="CAE0773651.1"/>
    </source>
</evidence>
<dbReference type="EMBL" id="HBIZ01041137">
    <property type="protein sequence ID" value="CAE0773651.1"/>
    <property type="molecule type" value="Transcribed_RNA"/>
</dbReference>
<proteinExistence type="predicted"/>
<accession>A0A7S4BQK2</accession>
<gene>
    <name evidence="1" type="ORF">PCAR00345_LOCUS26263</name>
</gene>
<dbReference type="AlphaFoldDB" id="A0A7S4BQK2"/>
<protein>
    <submittedName>
        <fullName evidence="1">Uncharacterized protein</fullName>
    </submittedName>
</protein>
<sequence>MSLPAEDQERLKKAVAMGDYEVFREVRCSVFFDGESALFLLPPLCLHNLYFCEAVRRAPSCMLAGKRAGAEGRRLAAGRRVQRLARPTLHTRACVHRSERVEAAASPLRRCSTTAGHASSRTCSLDACRTRSDTAPTPPRREWTSSCRACRAQRTRSYSGSRAHAAIQMASYTSVFGAYKLHRSPKLAGQQT</sequence>
<name>A0A7S4BQK2_CHRCT</name>